<evidence type="ECO:0000313" key="14">
    <source>
        <dbReference type="EnsemblMetazoa" id="PHUM171670-PA"/>
    </source>
</evidence>
<keyword evidence="15" id="KW-1185">Reference proteome</keyword>
<evidence type="ECO:0000259" key="12">
    <source>
        <dbReference type="PROSITE" id="PS50879"/>
    </source>
</evidence>
<dbReference type="PROSITE" id="PS50879">
    <property type="entry name" value="RNASE_H_1"/>
    <property type="match status" value="1"/>
</dbReference>
<dbReference type="Pfam" id="PF00075">
    <property type="entry name" value="RNase_H"/>
    <property type="match status" value="1"/>
</dbReference>
<dbReference type="Proteomes" id="UP000009046">
    <property type="component" value="Unassembled WGS sequence"/>
</dbReference>
<evidence type="ECO:0000313" key="13">
    <source>
        <dbReference type="EMBL" id="EEB12330.1"/>
    </source>
</evidence>
<dbReference type="KEGG" id="phu:Phum_PHUM171670"/>
<dbReference type="STRING" id="121224.E0VG24"/>
<keyword evidence="6" id="KW-0540">Nuclease</keyword>
<keyword evidence="8" id="KW-0255">Endonuclease</keyword>
<name>E0VG24_PEDHC</name>
<accession>E0VG24</accession>
<reference evidence="13" key="1">
    <citation type="submission" date="2007-04" db="EMBL/GenBank/DDBJ databases">
        <title>Annotation of Pediculus humanus corporis strain USDA.</title>
        <authorList>
            <person name="Kirkness E."/>
            <person name="Hannick L."/>
            <person name="Hass B."/>
            <person name="Bruggner R."/>
            <person name="Lawson D."/>
            <person name="Bidwell S."/>
            <person name="Joardar V."/>
            <person name="Caler E."/>
            <person name="Walenz B."/>
            <person name="Inman J."/>
            <person name="Schobel S."/>
            <person name="Galinsky K."/>
            <person name="Amedeo P."/>
            <person name="Strausberg R."/>
        </authorList>
    </citation>
    <scope>NUCLEOTIDE SEQUENCE</scope>
    <source>
        <strain evidence="13">USDA</strain>
    </source>
</reference>
<evidence type="ECO:0000256" key="4">
    <source>
        <dbReference type="ARBA" id="ARBA00012180"/>
    </source>
</evidence>
<evidence type="ECO:0000256" key="9">
    <source>
        <dbReference type="ARBA" id="ARBA00022801"/>
    </source>
</evidence>
<dbReference type="FunFam" id="3.40.970.10:FF:000002">
    <property type="entry name" value="Ribonuclease H"/>
    <property type="match status" value="1"/>
</dbReference>
<dbReference type="EMBL" id="AAZO01001995">
    <property type="status" value="NOT_ANNOTATED_CDS"/>
    <property type="molecule type" value="Genomic_DNA"/>
</dbReference>
<reference evidence="14" key="3">
    <citation type="submission" date="2020-05" db="UniProtKB">
        <authorList>
            <consortium name="EnsemblMetazoa"/>
        </authorList>
    </citation>
    <scope>IDENTIFICATION</scope>
    <source>
        <strain evidence="14">USDA</strain>
    </source>
</reference>
<feature type="region of interest" description="Disordered" evidence="11">
    <location>
        <begin position="489"/>
        <end position="529"/>
    </location>
</feature>
<dbReference type="EMBL" id="DS235131">
    <property type="protein sequence ID" value="EEB12330.1"/>
    <property type="molecule type" value="Genomic_DNA"/>
</dbReference>
<dbReference type="PANTHER" id="PTHR10642:SF31">
    <property type="entry name" value="RIBONUCLEASE H1"/>
    <property type="match status" value="1"/>
</dbReference>
<dbReference type="GO" id="GO:0043137">
    <property type="term" value="P:DNA replication, removal of RNA primer"/>
    <property type="evidence" value="ECO:0007669"/>
    <property type="project" value="TreeGrafter"/>
</dbReference>
<dbReference type="EnsemblMetazoa" id="PHUM171670-RA">
    <property type="protein sequence ID" value="PHUM171670-PA"/>
    <property type="gene ID" value="PHUM171670"/>
</dbReference>
<evidence type="ECO:0000256" key="2">
    <source>
        <dbReference type="ARBA" id="ARBA00004065"/>
    </source>
</evidence>
<dbReference type="InterPro" id="IPR036397">
    <property type="entry name" value="RNaseH_sf"/>
</dbReference>
<gene>
    <name evidence="14" type="primary">8236723</name>
    <name evidence="13" type="ORF">Phum_PHUM171670</name>
</gene>
<keyword evidence="9 13" id="KW-0378">Hydrolase</keyword>
<evidence type="ECO:0000256" key="11">
    <source>
        <dbReference type="SAM" id="MobiDB-lite"/>
    </source>
</evidence>
<dbReference type="Pfam" id="PF01693">
    <property type="entry name" value="Cauli_VI"/>
    <property type="match status" value="1"/>
</dbReference>
<dbReference type="FunFam" id="3.30.420.10:FF:000115">
    <property type="entry name" value="Ribonuclease H"/>
    <property type="match status" value="1"/>
</dbReference>
<dbReference type="SUPFAM" id="SSF53098">
    <property type="entry name" value="Ribonuclease H-like"/>
    <property type="match status" value="1"/>
</dbReference>
<dbReference type="eggNOG" id="KOG3752">
    <property type="taxonomic scope" value="Eukaryota"/>
</dbReference>
<evidence type="ECO:0000256" key="5">
    <source>
        <dbReference type="ARBA" id="ARBA00017721"/>
    </source>
</evidence>
<dbReference type="VEuPathDB" id="VectorBase:PHUM171670"/>
<dbReference type="GeneID" id="8236723"/>
<organism>
    <name type="scientific">Pediculus humanus subsp. corporis</name>
    <name type="common">Body louse</name>
    <dbReference type="NCBI Taxonomy" id="121224"/>
    <lineage>
        <taxon>Eukaryota</taxon>
        <taxon>Metazoa</taxon>
        <taxon>Ecdysozoa</taxon>
        <taxon>Arthropoda</taxon>
        <taxon>Hexapoda</taxon>
        <taxon>Insecta</taxon>
        <taxon>Pterygota</taxon>
        <taxon>Neoptera</taxon>
        <taxon>Paraneoptera</taxon>
        <taxon>Psocodea</taxon>
        <taxon>Troctomorpha</taxon>
        <taxon>Phthiraptera</taxon>
        <taxon>Anoplura</taxon>
        <taxon>Pediculidae</taxon>
        <taxon>Pediculus</taxon>
    </lineage>
</organism>
<dbReference type="InterPro" id="IPR012337">
    <property type="entry name" value="RNaseH-like_sf"/>
</dbReference>
<dbReference type="InParanoid" id="E0VG24"/>
<dbReference type="HOGENOM" id="CLU_388991_0_0_1"/>
<evidence type="ECO:0000313" key="15">
    <source>
        <dbReference type="Proteomes" id="UP000009046"/>
    </source>
</evidence>
<evidence type="ECO:0000256" key="3">
    <source>
        <dbReference type="ARBA" id="ARBA00005300"/>
    </source>
</evidence>
<evidence type="ECO:0000256" key="6">
    <source>
        <dbReference type="ARBA" id="ARBA00022722"/>
    </source>
</evidence>
<evidence type="ECO:0000256" key="1">
    <source>
        <dbReference type="ARBA" id="ARBA00001946"/>
    </source>
</evidence>
<dbReference type="GO" id="GO:0046872">
    <property type="term" value="F:metal ion binding"/>
    <property type="evidence" value="ECO:0007669"/>
    <property type="project" value="UniProtKB-KW"/>
</dbReference>
<protein>
    <recommendedName>
        <fullName evidence="5">Ribonuclease H</fullName>
        <ecNumber evidence="4">3.1.26.4</ecNumber>
    </recommendedName>
</protein>
<dbReference type="InterPro" id="IPR037056">
    <property type="entry name" value="RNase_H1_N_sf"/>
</dbReference>
<dbReference type="CTD" id="8236723"/>
<dbReference type="InterPro" id="IPR009027">
    <property type="entry name" value="Ribosomal_bL9/RNase_H1_N"/>
</dbReference>
<dbReference type="AlphaFoldDB" id="E0VG24"/>
<feature type="compositionally biased region" description="Low complexity" evidence="11">
    <location>
        <begin position="512"/>
        <end position="521"/>
    </location>
</feature>
<evidence type="ECO:0000256" key="7">
    <source>
        <dbReference type="ARBA" id="ARBA00022723"/>
    </source>
</evidence>
<dbReference type="CDD" id="cd09280">
    <property type="entry name" value="RNase_HI_eukaryote_like"/>
    <property type="match status" value="1"/>
</dbReference>
<dbReference type="Gene3D" id="3.30.420.10">
    <property type="entry name" value="Ribonuclease H-like superfamily/Ribonuclease H"/>
    <property type="match status" value="1"/>
</dbReference>
<sequence>MRLVITTRVGLLKKFIQIIMSNNDKSIYYAVVRGDQTGIYNTWQDCENLIKGYSNAKFRKFYSFAEAQEFLNFWKNYSSPATPKYKKYENSFKNNTFVLGSESSLNNNTESKANKLLEAYVSPINCSTQLKKYKSTNLNEKQIKTEKDVDIIPSEEQNEMLNFCEIICKTEPISCQIISDENQSNLEASIGNQSNNKLVSRSFTEKNNKPLLDCCDSPNVVEKYSNSVVNALVNSNNSNDNEDVIFFERIIKNNDTIINSTNCNQIEKEMNNSGYKYKECLKLLKSALDLSMANKANISEKINKFTQALIKELLTLINSNVNSQIVQENDESRNSLDVRLSENCTNDSTDVLETSSSSQSRPQQSFVNNSENSKISPNKEESREKLEVKNIDMVALNVRLDSFDRRFDACLKDIGGIMSELHNIKSDISDIKNLLTSELNLRMPKTTRGGTLQSAFNLNQKLNNSSSSHDYNTLNSSFQTSSSRFYSKNLRDDNSDSDVKKTKRLKRKLSRSDSNPSSGSESNKEKDELDISSIKTEAVDYTSFSVDKNEYVQVYTDGTCLNNGKKEARAGIGIWFGDSHPLNVSEPLVGSPTNNCAEIQAARVAMELAIKAGIKKLKIFTDSSFLINCATKWIRRWKKNGWTLVDGGKVKNREELEKLDLVAQKLKVKWEKVEGHSGIKGNEMADRLANAGALKFKKSIVGKKKQESNQ</sequence>
<dbReference type="GO" id="GO:0004523">
    <property type="term" value="F:RNA-DNA hybrid ribonuclease activity"/>
    <property type="evidence" value="ECO:0007669"/>
    <property type="project" value="UniProtKB-EC"/>
</dbReference>
<dbReference type="Gene3D" id="3.40.970.10">
    <property type="entry name" value="Ribonuclease H1, N-terminal domain"/>
    <property type="match status" value="1"/>
</dbReference>
<proteinExistence type="inferred from homology"/>
<feature type="domain" description="RNase H type-1" evidence="12">
    <location>
        <begin position="548"/>
        <end position="694"/>
    </location>
</feature>
<feature type="compositionally biased region" description="Basic and acidic residues" evidence="11">
    <location>
        <begin position="489"/>
        <end position="500"/>
    </location>
</feature>
<comment type="similarity">
    <text evidence="3">Belongs to the RNase H family.</text>
</comment>
<feature type="region of interest" description="Disordered" evidence="11">
    <location>
        <begin position="347"/>
        <end position="384"/>
    </location>
</feature>
<evidence type="ECO:0000256" key="8">
    <source>
        <dbReference type="ARBA" id="ARBA00022759"/>
    </source>
</evidence>
<dbReference type="FunCoup" id="E0VG24">
    <property type="interactions" value="1535"/>
</dbReference>
<dbReference type="InterPro" id="IPR002156">
    <property type="entry name" value="RNaseH_domain"/>
</dbReference>
<dbReference type="GO" id="GO:0003676">
    <property type="term" value="F:nucleic acid binding"/>
    <property type="evidence" value="ECO:0007669"/>
    <property type="project" value="InterPro"/>
</dbReference>
<dbReference type="RefSeq" id="XP_002425068.1">
    <property type="nucleotide sequence ID" value="XM_002425023.1"/>
</dbReference>
<dbReference type="EC" id="3.1.26.4" evidence="4"/>
<dbReference type="InterPro" id="IPR050092">
    <property type="entry name" value="RNase_H"/>
</dbReference>
<feature type="compositionally biased region" description="Polar residues" evidence="11">
    <location>
        <begin position="366"/>
        <end position="376"/>
    </location>
</feature>
<evidence type="ECO:0000256" key="10">
    <source>
        <dbReference type="ARBA" id="ARBA00022842"/>
    </source>
</evidence>
<dbReference type="InterPro" id="IPR011320">
    <property type="entry name" value="RNase_H1_N"/>
</dbReference>
<comment type="cofactor">
    <cofactor evidence="1">
        <name>Mg(2+)</name>
        <dbReference type="ChEBI" id="CHEBI:18420"/>
    </cofactor>
</comment>
<reference evidence="13" key="2">
    <citation type="submission" date="2007-04" db="EMBL/GenBank/DDBJ databases">
        <title>The genome of the human body louse.</title>
        <authorList>
            <consortium name="The Human Body Louse Genome Consortium"/>
            <person name="Kirkness E."/>
            <person name="Walenz B."/>
            <person name="Hass B."/>
            <person name="Bruggner R."/>
            <person name="Strausberg R."/>
        </authorList>
    </citation>
    <scope>NUCLEOTIDE SEQUENCE</scope>
    <source>
        <strain evidence="13">USDA</strain>
    </source>
</reference>
<keyword evidence="10" id="KW-0460">Magnesium</keyword>
<feature type="compositionally biased region" description="Low complexity" evidence="11">
    <location>
        <begin position="355"/>
        <end position="365"/>
    </location>
</feature>
<dbReference type="OrthoDB" id="407198at2759"/>
<keyword evidence="7" id="KW-0479">Metal-binding</keyword>
<comment type="function">
    <text evidence="2">Endonuclease that specifically degrades the RNA of RNA-DNA hybrids.</text>
</comment>
<dbReference type="SUPFAM" id="SSF55658">
    <property type="entry name" value="L9 N-domain-like"/>
    <property type="match status" value="1"/>
</dbReference>
<dbReference type="PANTHER" id="PTHR10642">
    <property type="entry name" value="RIBONUCLEASE H1"/>
    <property type="match status" value="1"/>
</dbReference>